<reference evidence="1 2" key="1">
    <citation type="submission" date="2019-04" db="EMBL/GenBank/DDBJ databases">
        <title>Flavobacterium sp. nov. isolated from construction timber.</title>
        <authorList>
            <person name="Lin S.-Y."/>
            <person name="Chang C.-T."/>
            <person name="Young C.-C."/>
        </authorList>
    </citation>
    <scope>NUCLEOTIDE SEQUENCE [LARGE SCALE GENOMIC DNA]</scope>
    <source>
        <strain evidence="1 2">CC-CTC003</strain>
    </source>
</reference>
<dbReference type="InterPro" id="IPR038712">
    <property type="entry name" value="PixA-like_sf"/>
</dbReference>
<dbReference type="OrthoDB" id="8705346at2"/>
<protein>
    <recommendedName>
        <fullName evidence="3">Inclusion body protein</fullName>
    </recommendedName>
</protein>
<accession>A0A4S4A490</accession>
<dbReference type="AlphaFoldDB" id="A0A4S4A490"/>
<dbReference type="Proteomes" id="UP000307507">
    <property type="component" value="Unassembled WGS sequence"/>
</dbReference>
<evidence type="ECO:0000313" key="2">
    <source>
        <dbReference type="Proteomes" id="UP000307507"/>
    </source>
</evidence>
<proteinExistence type="predicted"/>
<dbReference type="InterPro" id="IPR021087">
    <property type="entry name" value="Uncharacterised_PixA/AidA"/>
</dbReference>
<dbReference type="EMBL" id="SSNZ01000001">
    <property type="protein sequence ID" value="THF53294.1"/>
    <property type="molecule type" value="Genomic_DNA"/>
</dbReference>
<evidence type="ECO:0008006" key="3">
    <source>
        <dbReference type="Google" id="ProtNLM"/>
    </source>
</evidence>
<dbReference type="Pfam" id="PF12306">
    <property type="entry name" value="PixA"/>
    <property type="match status" value="1"/>
</dbReference>
<dbReference type="Gene3D" id="2.60.40.3910">
    <property type="entry name" value="Inclusion body protein"/>
    <property type="match status" value="1"/>
</dbReference>
<sequence>MDAELKNAQELEAALSNVALITNIQVIIDTDKIINDYPKGGSTDSTKPTGIGHQYQYMVASNLTGSAGSGTADLVINAVSGDVVRFNAVSEYDNFNNAVIIYNIQKFGGTDVFGPFTSKVFTAAGVQPSAGASPLPIQQVNGMSYWFYQADVIKPGTENYNVSFALYTMDRASGNMKLFGYFVWDPTIIVK</sequence>
<keyword evidence="2" id="KW-1185">Reference proteome</keyword>
<evidence type="ECO:0000313" key="1">
    <source>
        <dbReference type="EMBL" id="THF53294.1"/>
    </source>
</evidence>
<gene>
    <name evidence="1" type="ORF">E6C50_03580</name>
</gene>
<comment type="caution">
    <text evidence="1">The sequence shown here is derived from an EMBL/GenBank/DDBJ whole genome shotgun (WGS) entry which is preliminary data.</text>
</comment>
<name>A0A4S4A490_9FLAO</name>
<organism evidence="1 2">
    <name type="scientific">Flavobacterium supellecticarium</name>
    <dbReference type="NCBI Taxonomy" id="2565924"/>
    <lineage>
        <taxon>Bacteria</taxon>
        <taxon>Pseudomonadati</taxon>
        <taxon>Bacteroidota</taxon>
        <taxon>Flavobacteriia</taxon>
        <taxon>Flavobacteriales</taxon>
        <taxon>Flavobacteriaceae</taxon>
        <taxon>Flavobacterium</taxon>
    </lineage>
</organism>
<dbReference type="RefSeq" id="WP_136401817.1">
    <property type="nucleotide sequence ID" value="NZ_SSNZ01000001.1"/>
</dbReference>